<dbReference type="Proteomes" id="UP001289615">
    <property type="component" value="Unassembled WGS sequence"/>
</dbReference>
<dbReference type="PANTHER" id="PTHR30349:SF64">
    <property type="entry name" value="PROPHAGE INTEGRASE INTD-RELATED"/>
    <property type="match status" value="1"/>
</dbReference>
<keyword evidence="1" id="KW-0233">DNA recombination</keyword>
<dbReference type="Gene3D" id="1.10.443.10">
    <property type="entry name" value="Intergrase catalytic core"/>
    <property type="match status" value="1"/>
</dbReference>
<dbReference type="PANTHER" id="PTHR30349">
    <property type="entry name" value="PHAGE INTEGRASE-RELATED"/>
    <property type="match status" value="1"/>
</dbReference>
<keyword evidence="4" id="KW-1185">Reference proteome</keyword>
<proteinExistence type="predicted"/>
<gene>
    <name evidence="3" type="ORF">U6C28_23300</name>
</gene>
<dbReference type="InterPro" id="IPR050090">
    <property type="entry name" value="Tyrosine_recombinase_XerCD"/>
</dbReference>
<sequence length="346" mass="39355">MSRKRSRNSKARASIVHDVKTALDAIDMIGHSKKDARKEGIKGIHSLKQKSNSMSDCQNFVKWVRAEHGIRKLDHLTEQHYKAYFAYLEGKGISKGHMINVETSLRLLEHGHKMASKERESDFAGFCTENRLYVLERNESLQNRSYERWEIVAIKKQVSAEVSKAVDLMSQLGLRVKEAVNIRVEHFVAKNGGLQLNIPDKKGAGITKGGRFREVDVPKDFVESLQSFLTGKEPTDRLVAVSYDTVRKGVHTACKKAGIEQAGRGCHGFRHSYARDRFAQLASAEQKNMMDRILDNRSVGRKADYGMVSEHDKELYESTRAVMNQVHSELGHGNNRWRLAMVYLRE</sequence>
<protein>
    <submittedName>
        <fullName evidence="3">Tyrosine-type recombinase/integrase</fullName>
    </submittedName>
</protein>
<evidence type="ECO:0000313" key="3">
    <source>
        <dbReference type="EMBL" id="MEA0979211.1"/>
    </source>
</evidence>
<dbReference type="InterPro" id="IPR011010">
    <property type="entry name" value="DNA_brk_join_enz"/>
</dbReference>
<dbReference type="EMBL" id="JAXUIA010000024">
    <property type="protein sequence ID" value="MEA0979211.1"/>
    <property type="molecule type" value="Genomic_DNA"/>
</dbReference>
<dbReference type="SUPFAM" id="SSF56349">
    <property type="entry name" value="DNA breaking-rejoining enzymes"/>
    <property type="match status" value="1"/>
</dbReference>
<dbReference type="RefSeq" id="WP_322612075.1">
    <property type="nucleotide sequence ID" value="NZ_JAXLNX010000023.1"/>
</dbReference>
<dbReference type="InterPro" id="IPR002104">
    <property type="entry name" value="Integrase_catalytic"/>
</dbReference>
<accession>A0ABU5NT98</accession>
<comment type="caution">
    <text evidence="3">The sequence shown here is derived from an EMBL/GenBank/DDBJ whole genome shotgun (WGS) entry which is preliminary data.</text>
</comment>
<name>A0ABU5NT98_9BACI</name>
<evidence type="ECO:0000259" key="2">
    <source>
        <dbReference type="Pfam" id="PF00589"/>
    </source>
</evidence>
<dbReference type="InterPro" id="IPR013762">
    <property type="entry name" value="Integrase-like_cat_sf"/>
</dbReference>
<reference evidence="3 4" key="1">
    <citation type="submission" date="2023-12" db="EMBL/GenBank/DDBJ databases">
        <title>Genome comparison identifies genes involved in endophytic behavior of Lysinibacillus irui and provides insights into its role as a plant-growth promoting bacterium.</title>
        <authorList>
            <person name="Hilario S."/>
            <person name="Matos I."/>
            <person name="Goncalves M.F.M."/>
            <person name="Pardo C.A."/>
            <person name="Santos M.J."/>
        </authorList>
    </citation>
    <scope>NUCLEOTIDE SEQUENCE [LARGE SCALE GENOMIC DNA]</scope>
    <source>
        <strain evidence="3 4">B3</strain>
    </source>
</reference>
<evidence type="ECO:0000256" key="1">
    <source>
        <dbReference type="ARBA" id="ARBA00023172"/>
    </source>
</evidence>
<dbReference type="Pfam" id="PF00589">
    <property type="entry name" value="Phage_integrase"/>
    <property type="match status" value="1"/>
</dbReference>
<evidence type="ECO:0000313" key="4">
    <source>
        <dbReference type="Proteomes" id="UP001289615"/>
    </source>
</evidence>
<organism evidence="3 4">
    <name type="scientific">Lysinibacillus irui</name>
    <dbReference type="NCBI Taxonomy" id="2998077"/>
    <lineage>
        <taxon>Bacteria</taxon>
        <taxon>Bacillati</taxon>
        <taxon>Bacillota</taxon>
        <taxon>Bacilli</taxon>
        <taxon>Bacillales</taxon>
        <taxon>Bacillaceae</taxon>
        <taxon>Lysinibacillus</taxon>
    </lineage>
</organism>
<feature type="domain" description="Tyr recombinase" evidence="2">
    <location>
        <begin position="158"/>
        <end position="275"/>
    </location>
</feature>